<feature type="domain" description="ATP-grasp" evidence="18">
    <location>
        <begin position="128"/>
        <end position="326"/>
    </location>
</feature>
<evidence type="ECO:0000256" key="2">
    <source>
        <dbReference type="ARBA" id="ARBA00004742"/>
    </source>
</evidence>
<keyword evidence="8 11" id="KW-0067">ATP-binding</keyword>
<dbReference type="Pfam" id="PF00682">
    <property type="entry name" value="HMGL-like"/>
    <property type="match status" value="1"/>
</dbReference>
<dbReference type="PANTHER" id="PTHR43778:SF2">
    <property type="entry name" value="PYRUVATE CARBOXYLASE, MITOCHONDRIAL"/>
    <property type="match status" value="1"/>
</dbReference>
<dbReference type="SUPFAM" id="SSF56059">
    <property type="entry name" value="Glutathione synthetase ATP-binding domain-like"/>
    <property type="match status" value="1"/>
</dbReference>
<comment type="function">
    <text evidence="11">Catalyzes a 2-step reaction, involving the ATP-dependent carboxylation of the covalently attached biotin in the first step and the transfer of the carboxyl group to pyruvate in the second.</text>
</comment>
<evidence type="ECO:0000259" key="20">
    <source>
        <dbReference type="PROSITE" id="PS50991"/>
    </source>
</evidence>
<keyword evidence="21" id="KW-0670">Pyruvate</keyword>
<dbReference type="PROSITE" id="PS50991">
    <property type="entry name" value="PYR_CT"/>
    <property type="match status" value="1"/>
</dbReference>
<feature type="binding site" evidence="13">
    <location>
        <position position="620"/>
    </location>
    <ligand>
        <name>substrate</name>
    </ligand>
</feature>
<keyword evidence="10" id="KW-0511">Multifunctional enzyme</keyword>
<feature type="binding site" description="via carbamate group" evidence="14">
    <location>
        <position position="717"/>
    </location>
    <ligand>
        <name>Mn(2+)</name>
        <dbReference type="ChEBI" id="CHEBI:29035"/>
    </ligand>
</feature>
<dbReference type="InterPro" id="IPR013785">
    <property type="entry name" value="Aldolase_TIM"/>
</dbReference>
<feature type="domain" description="Pyruvate carboxyltransferase" evidence="20">
    <location>
        <begin position="539"/>
        <end position="807"/>
    </location>
</feature>
<feature type="binding site" evidence="14">
    <location>
        <position position="548"/>
    </location>
    <ligand>
        <name>Mn(2+)</name>
        <dbReference type="ChEBI" id="CHEBI:29035"/>
    </ligand>
</feature>
<keyword evidence="4" id="KW-0312">Gluconeogenesis</keyword>
<evidence type="ECO:0000256" key="16">
    <source>
        <dbReference type="SAM" id="MobiDB-lite"/>
    </source>
</evidence>
<accession>A0A2T5BBD5</accession>
<comment type="cofactor">
    <cofactor evidence="1 11">
        <name>biotin</name>
        <dbReference type="ChEBI" id="CHEBI:57586"/>
    </cofactor>
</comment>
<dbReference type="Gene3D" id="3.20.20.70">
    <property type="entry name" value="Aldolase class I"/>
    <property type="match status" value="1"/>
</dbReference>
<dbReference type="NCBIfam" id="NF009554">
    <property type="entry name" value="PRK12999.1"/>
    <property type="match status" value="1"/>
</dbReference>
<name>A0A2T5BBD5_MYCDI</name>
<dbReference type="Pfam" id="PF00289">
    <property type="entry name" value="Biotin_carb_N"/>
    <property type="match status" value="1"/>
</dbReference>
<dbReference type="InterPro" id="IPR016185">
    <property type="entry name" value="PreATP-grasp_dom_sf"/>
</dbReference>
<dbReference type="InterPro" id="IPR011054">
    <property type="entry name" value="Rudment_hybrid_motif"/>
</dbReference>
<dbReference type="InterPro" id="IPR003379">
    <property type="entry name" value="Carboxylase_cons_dom"/>
</dbReference>
<dbReference type="InterPro" id="IPR011053">
    <property type="entry name" value="Single_hybrid_motif"/>
</dbReference>
<dbReference type="RefSeq" id="WP_108002354.1">
    <property type="nucleotide sequence ID" value="NZ_JBHEEX010000002.1"/>
</dbReference>
<dbReference type="AlphaFoldDB" id="A0A2T5BBD5"/>
<comment type="catalytic activity">
    <reaction evidence="11">
        <text>hydrogencarbonate + pyruvate + ATP = oxaloacetate + ADP + phosphate + H(+)</text>
        <dbReference type="Rhea" id="RHEA:20844"/>
        <dbReference type="ChEBI" id="CHEBI:15361"/>
        <dbReference type="ChEBI" id="CHEBI:15378"/>
        <dbReference type="ChEBI" id="CHEBI:16452"/>
        <dbReference type="ChEBI" id="CHEBI:17544"/>
        <dbReference type="ChEBI" id="CHEBI:30616"/>
        <dbReference type="ChEBI" id="CHEBI:43474"/>
        <dbReference type="ChEBI" id="CHEBI:456216"/>
        <dbReference type="EC" id="6.4.1.1"/>
    </reaction>
</comment>
<dbReference type="FunFam" id="3.20.20.70:FF:000033">
    <property type="entry name" value="Pyruvate carboxylase"/>
    <property type="match status" value="1"/>
</dbReference>
<evidence type="ECO:0000313" key="22">
    <source>
        <dbReference type="Proteomes" id="UP000241247"/>
    </source>
</evidence>
<dbReference type="OrthoDB" id="9763189at2"/>
<dbReference type="InterPro" id="IPR005930">
    <property type="entry name" value="Pyruv_COase"/>
</dbReference>
<dbReference type="GO" id="GO:0005737">
    <property type="term" value="C:cytoplasm"/>
    <property type="evidence" value="ECO:0007669"/>
    <property type="project" value="TreeGrafter"/>
</dbReference>
<dbReference type="NCBIfam" id="NF006761">
    <property type="entry name" value="PRK09282.1"/>
    <property type="match status" value="1"/>
</dbReference>
<evidence type="ECO:0000313" key="21">
    <source>
        <dbReference type="EMBL" id="PTM96288.1"/>
    </source>
</evidence>
<dbReference type="InterPro" id="IPR005482">
    <property type="entry name" value="Biotin_COase_C"/>
</dbReference>
<dbReference type="InterPro" id="IPR005479">
    <property type="entry name" value="CPAse_ATP-bd"/>
</dbReference>
<dbReference type="Pfam" id="PF02786">
    <property type="entry name" value="CPSase_L_D2"/>
    <property type="match status" value="1"/>
</dbReference>
<dbReference type="Proteomes" id="UP000241247">
    <property type="component" value="Unassembled WGS sequence"/>
</dbReference>
<keyword evidence="5 11" id="KW-0436">Ligase</keyword>
<evidence type="ECO:0000256" key="1">
    <source>
        <dbReference type="ARBA" id="ARBA00001953"/>
    </source>
</evidence>
<protein>
    <recommendedName>
        <fullName evidence="3 11">Pyruvate carboxylase</fullName>
        <ecNumber evidence="3 11">6.4.1.1</ecNumber>
    </recommendedName>
</protein>
<dbReference type="SUPFAM" id="SSF52440">
    <property type="entry name" value="PreATP-grasp domain"/>
    <property type="match status" value="1"/>
</dbReference>
<evidence type="ECO:0000256" key="3">
    <source>
        <dbReference type="ARBA" id="ARBA00013057"/>
    </source>
</evidence>
<dbReference type="SUPFAM" id="SSF89000">
    <property type="entry name" value="post-HMGL domain-like"/>
    <property type="match status" value="1"/>
</dbReference>
<feature type="binding site" evidence="13">
    <location>
        <position position="208"/>
    </location>
    <ligand>
        <name>ATP</name>
        <dbReference type="ChEBI" id="CHEBI:30616"/>
    </ligand>
</feature>
<evidence type="ECO:0000259" key="18">
    <source>
        <dbReference type="PROSITE" id="PS50975"/>
    </source>
</evidence>
<organism evidence="21 22">
    <name type="scientific">Mycoplana dimorpha</name>
    <dbReference type="NCBI Taxonomy" id="28320"/>
    <lineage>
        <taxon>Bacteria</taxon>
        <taxon>Pseudomonadati</taxon>
        <taxon>Pseudomonadota</taxon>
        <taxon>Alphaproteobacteria</taxon>
        <taxon>Hyphomicrobiales</taxon>
        <taxon>Rhizobiaceae</taxon>
        <taxon>Mycoplana</taxon>
    </lineage>
</organism>
<feature type="domain" description="Biotin carboxylation" evidence="19">
    <location>
        <begin position="2"/>
        <end position="462"/>
    </location>
</feature>
<evidence type="ECO:0000259" key="17">
    <source>
        <dbReference type="PROSITE" id="PS50968"/>
    </source>
</evidence>
<dbReference type="CDD" id="cd06850">
    <property type="entry name" value="biotinyl_domain"/>
    <property type="match status" value="1"/>
</dbReference>
<feature type="domain" description="Lipoyl-binding" evidence="17">
    <location>
        <begin position="1076"/>
        <end position="1151"/>
    </location>
</feature>
<dbReference type="Gene3D" id="3.30.470.20">
    <property type="entry name" value="ATP-grasp fold, B domain"/>
    <property type="match status" value="1"/>
</dbReference>
<dbReference type="PROSITE" id="PS00867">
    <property type="entry name" value="CPSASE_2"/>
    <property type="match status" value="1"/>
</dbReference>
<dbReference type="SMART" id="SM00878">
    <property type="entry name" value="Biotin_carb_C"/>
    <property type="match status" value="1"/>
</dbReference>
<dbReference type="GO" id="GO:0005524">
    <property type="term" value="F:ATP binding"/>
    <property type="evidence" value="ECO:0007669"/>
    <property type="project" value="UniProtKB-UniRule"/>
</dbReference>
<keyword evidence="9 11" id="KW-0092">Biotin</keyword>
<dbReference type="PROSITE" id="PS50979">
    <property type="entry name" value="BC"/>
    <property type="match status" value="1"/>
</dbReference>
<dbReference type="PROSITE" id="PS00866">
    <property type="entry name" value="CPSASE_1"/>
    <property type="match status" value="1"/>
</dbReference>
<dbReference type="GO" id="GO:0004736">
    <property type="term" value="F:pyruvate carboxylase activity"/>
    <property type="evidence" value="ECO:0007669"/>
    <property type="project" value="UniProtKB-EC"/>
</dbReference>
<evidence type="ECO:0000256" key="12">
    <source>
        <dbReference type="PIRSR" id="PIRSR001594-1"/>
    </source>
</evidence>
<dbReference type="InterPro" id="IPR000891">
    <property type="entry name" value="PYR_CT"/>
</dbReference>
<dbReference type="Gene3D" id="3.10.600.10">
    <property type="entry name" value="pyruvate carboxylase f1077a mutant domain"/>
    <property type="match status" value="2"/>
</dbReference>
<evidence type="ECO:0000256" key="14">
    <source>
        <dbReference type="PIRSR" id="PIRSR001594-3"/>
    </source>
</evidence>
<dbReference type="PROSITE" id="PS50975">
    <property type="entry name" value="ATP_GRASP"/>
    <property type="match status" value="1"/>
</dbReference>
<gene>
    <name evidence="21" type="ORF">C7449_103302</name>
</gene>
<dbReference type="UniPathway" id="UPA00138"/>
<dbReference type="InterPro" id="IPR001882">
    <property type="entry name" value="Biotin_BS"/>
</dbReference>
<evidence type="ECO:0000259" key="19">
    <source>
        <dbReference type="PROSITE" id="PS50979"/>
    </source>
</evidence>
<dbReference type="InterPro" id="IPR011761">
    <property type="entry name" value="ATP-grasp"/>
</dbReference>
<evidence type="ECO:0000256" key="9">
    <source>
        <dbReference type="ARBA" id="ARBA00023267"/>
    </source>
</evidence>
<evidence type="ECO:0000256" key="11">
    <source>
        <dbReference type="PIRNR" id="PIRNR001594"/>
    </source>
</evidence>
<feature type="binding site" evidence="13">
    <location>
        <position position="881"/>
    </location>
    <ligand>
        <name>substrate</name>
    </ligand>
</feature>
<dbReference type="NCBIfam" id="TIGR01235">
    <property type="entry name" value="pyruv_carbox"/>
    <property type="match status" value="1"/>
</dbReference>
<dbReference type="PROSITE" id="PS00188">
    <property type="entry name" value="BIOTIN"/>
    <property type="match status" value="1"/>
</dbReference>
<evidence type="ECO:0000256" key="6">
    <source>
        <dbReference type="ARBA" id="ARBA00022723"/>
    </source>
</evidence>
<dbReference type="InterPro" id="IPR005481">
    <property type="entry name" value="BC-like_N"/>
</dbReference>
<evidence type="ECO:0000256" key="13">
    <source>
        <dbReference type="PIRSR" id="PIRSR001594-2"/>
    </source>
</evidence>
<dbReference type="InterPro" id="IPR000089">
    <property type="entry name" value="Biotin_lipoyl"/>
</dbReference>
<feature type="binding site" evidence="13">
    <location>
        <position position="124"/>
    </location>
    <ligand>
        <name>ATP</name>
        <dbReference type="ChEBI" id="CHEBI:30616"/>
    </ligand>
</feature>
<comment type="caution">
    <text evidence="21">The sequence shown here is derived from an EMBL/GenBank/DDBJ whole genome shotgun (WGS) entry which is preliminary data.</text>
</comment>
<dbReference type="PANTHER" id="PTHR43778">
    <property type="entry name" value="PYRUVATE CARBOXYLASE"/>
    <property type="match status" value="1"/>
</dbReference>
<evidence type="ECO:0000256" key="15">
    <source>
        <dbReference type="PIRSR" id="PIRSR001594-4"/>
    </source>
</evidence>
<dbReference type="GO" id="GO:0006094">
    <property type="term" value="P:gluconeogenesis"/>
    <property type="evidence" value="ECO:0007669"/>
    <property type="project" value="UniProtKB-UniPathway"/>
</dbReference>
<reference evidence="21 22" key="1">
    <citation type="submission" date="2018-04" db="EMBL/GenBank/DDBJ databases">
        <title>Genomic Encyclopedia of Type Strains, Phase IV (KMG-IV): sequencing the most valuable type-strain genomes for metagenomic binning, comparative biology and taxonomic classification.</title>
        <authorList>
            <person name="Goeker M."/>
        </authorList>
    </citation>
    <scope>NUCLEOTIDE SEQUENCE [LARGE SCALE GENOMIC DNA]</scope>
    <source>
        <strain evidence="21 22">DSM 7138</strain>
    </source>
</reference>
<proteinExistence type="predicted"/>
<dbReference type="Pfam" id="PF00364">
    <property type="entry name" value="Biotin_lipoyl"/>
    <property type="match status" value="1"/>
</dbReference>
<comment type="pathway">
    <text evidence="2">Carbohydrate biosynthesis; gluconeogenesis.</text>
</comment>
<dbReference type="PROSITE" id="PS50968">
    <property type="entry name" value="BIOTINYL_LIPOYL"/>
    <property type="match status" value="1"/>
</dbReference>
<evidence type="ECO:0000256" key="5">
    <source>
        <dbReference type="ARBA" id="ARBA00022598"/>
    </source>
</evidence>
<dbReference type="EC" id="6.4.1.1" evidence="3 11"/>
<dbReference type="SUPFAM" id="SSF51246">
    <property type="entry name" value="Rudiment single hybrid motif"/>
    <property type="match status" value="1"/>
</dbReference>
<dbReference type="FunFam" id="3.30.1490.20:FF:000018">
    <property type="entry name" value="Biotin carboxylase"/>
    <property type="match status" value="1"/>
</dbReference>
<feature type="region of interest" description="Disordered" evidence="16">
    <location>
        <begin position="487"/>
        <end position="513"/>
    </location>
</feature>
<keyword evidence="22" id="KW-1185">Reference proteome</keyword>
<dbReference type="GO" id="GO:0046872">
    <property type="term" value="F:metal ion binding"/>
    <property type="evidence" value="ECO:0007669"/>
    <property type="project" value="UniProtKB-KW"/>
</dbReference>
<dbReference type="FunFam" id="2.40.50.100:FF:000003">
    <property type="entry name" value="Acetyl-CoA carboxylase biotin carboxyl carrier protein"/>
    <property type="match status" value="1"/>
</dbReference>
<evidence type="ECO:0000256" key="7">
    <source>
        <dbReference type="ARBA" id="ARBA00022741"/>
    </source>
</evidence>
<evidence type="ECO:0000256" key="4">
    <source>
        <dbReference type="ARBA" id="ARBA00022432"/>
    </source>
</evidence>
<feature type="binding site" evidence="14">
    <location>
        <position position="748"/>
    </location>
    <ligand>
        <name>Mn(2+)</name>
        <dbReference type="ChEBI" id="CHEBI:29035"/>
    </ligand>
</feature>
<sequence length="1151" mass="126266">MSISKILVANRSEIAIRVFRAANELGVKTVAIWAEEDKLALHRFKADESYQVGRGPHLARDLGPIESYLSIDEVIRVAKLSGADAIHPGYGLLSESPEFAEACAANGITFIGPKPETMRQLGNKVAARNLAIAIGVPVVPATEPLPDDMDEVARMAEEIGYPVMLKASWGGGGRGMRAIRHPKDLAREVTEAKREAKAAFGKDEVYLEKLVERARHVESQILGDTHGNVVHLFERDCSIQRRNQKVVERAPAPYLSEAQRQELAAYSLKIAEATNYVGAGTVEYLMDADTGKFYFIEVNPRIQVEHTVTEMVTGIDIVKAQIHILDGFAIGTPESGVPKQQDIRLNGHALQCRITTEDPEQNFIPDYGRITAYRGATGFGIRLDGGTAYSGAVITRYYDPLLEKVTAWAPTADEAIRRMERALREFRIRGVATNLTFLEAIISHPKFHDNSYTTRFIDTTPELFAQVKRQDRATKLLTYLADVTVNGHPETKGRPKPSDDIAPPVVPHSEGQIGAGTKQKLDELGPKRFAEWVRAQPQVLMTDTTMRDAHQSLLATRMRTYDIARIAETYARTLPQLFSLECWGGATFDVAMRFLTEDPWERLAKVREGAPNLLLQMLLRGANGVGYKNYPDNVVKYFVRQAAKGGIDVFRVFDCLNWVDNMRVSMDAVIEENRICEAAICYTGDILNAARPKYDLKYYTALAAELEAAGAHIIAVKDMAGLLKPAAARVLFKALREATDLPIHFHTHDTSGIAAATVLAAVDSGVDIVDAAMDALSGNTSQPCLGSIVEALSGSERDPGLDPEWIRRISFYFEAVRHQYAAFESNLKGPASEVYLHEMPGGQFTNLKEQARSLGLETRWHEVAQAYADANRMFGDIVKVTPSSKVVGDMALMMVSQDLTVADVEDPAKDVSFPESVVSMLKGDLGQPPGGWPQALQEKVLKGEAAYTVRPGSLLPEADLDAERKSIEAKLERKVTDFEFASYLMYPKVFTDYAHAAETYGPVSVLPTHAYFYGMAPGEELFADIEKGKTLVILNQTQGDVDDKGMVKVFFELNGQPRPIKVPDRNRGASATVRRKAEAGNPAQLGAPMPGVVSTVAVSAGQPVKAGDVLLSIEAMKMETALHAEKDGTIAEVLVRAGDQIDAKDLLIVFG</sequence>
<feature type="modified residue" description="N6-biotinyllysine" evidence="15">
    <location>
        <position position="1117"/>
    </location>
</feature>
<dbReference type="EMBL" id="PZZZ01000003">
    <property type="protein sequence ID" value="PTM96288.1"/>
    <property type="molecule type" value="Genomic_DNA"/>
</dbReference>
<feature type="binding site" evidence="14">
    <location>
        <position position="746"/>
    </location>
    <ligand>
        <name>Mn(2+)</name>
        <dbReference type="ChEBI" id="CHEBI:29035"/>
    </ligand>
</feature>
<dbReference type="CDD" id="cd07937">
    <property type="entry name" value="DRE_TIM_PC_TC_5S"/>
    <property type="match status" value="1"/>
</dbReference>
<feature type="modified residue" description="N6-carboxylysine" evidence="15">
    <location>
        <position position="717"/>
    </location>
</feature>
<dbReference type="InterPro" id="IPR055268">
    <property type="entry name" value="PCB-like"/>
</dbReference>
<dbReference type="Gene3D" id="2.40.50.100">
    <property type="match status" value="1"/>
</dbReference>
<dbReference type="SUPFAM" id="SSF51569">
    <property type="entry name" value="Aldolase"/>
    <property type="match status" value="1"/>
</dbReference>
<evidence type="ECO:0000256" key="10">
    <source>
        <dbReference type="ARBA" id="ARBA00023268"/>
    </source>
</evidence>
<dbReference type="Pfam" id="PF02436">
    <property type="entry name" value="PYC_OADA"/>
    <property type="match status" value="1"/>
</dbReference>
<feature type="active site" evidence="12">
    <location>
        <position position="301"/>
    </location>
</feature>
<keyword evidence="7 11" id="KW-0547">Nucleotide-binding</keyword>
<keyword evidence="6 14" id="KW-0479">Metal-binding</keyword>
<dbReference type="SUPFAM" id="SSF51230">
    <property type="entry name" value="Single hybrid motif"/>
    <property type="match status" value="1"/>
</dbReference>
<dbReference type="InterPro" id="IPR011764">
    <property type="entry name" value="Biotin_carboxylation_dom"/>
</dbReference>
<dbReference type="FunFam" id="3.40.50.20:FF:000010">
    <property type="entry name" value="Propionyl-CoA carboxylase subunit alpha"/>
    <property type="match status" value="1"/>
</dbReference>
<dbReference type="PIRSF" id="PIRSF001594">
    <property type="entry name" value="Pyruv_carbox"/>
    <property type="match status" value="1"/>
</dbReference>
<dbReference type="Pfam" id="PF02785">
    <property type="entry name" value="Biotin_carb_C"/>
    <property type="match status" value="1"/>
</dbReference>
<feature type="compositionally biased region" description="Basic and acidic residues" evidence="16">
    <location>
        <begin position="489"/>
        <end position="499"/>
    </location>
</feature>
<evidence type="ECO:0000256" key="8">
    <source>
        <dbReference type="ARBA" id="ARBA00022840"/>
    </source>
</evidence>